<dbReference type="Proteomes" id="UP001215712">
    <property type="component" value="Unassembled WGS sequence"/>
</dbReference>
<dbReference type="SUPFAM" id="SSF56112">
    <property type="entry name" value="Protein kinase-like (PK-like)"/>
    <property type="match status" value="1"/>
</dbReference>
<dbReference type="PANTHER" id="PTHR21310:SF51">
    <property type="entry name" value="AMINOGLYCOSIDE PHOSPHOTRANSFERASE DOMAIN-CONTAINING PROTEIN"/>
    <property type="match status" value="1"/>
</dbReference>
<name>A0AAD6HE65_9EURO</name>
<accession>A0AAD6HE65</accession>
<feature type="domain" description="Aminoglycoside phosphotransferase" evidence="1">
    <location>
        <begin position="17"/>
        <end position="95"/>
    </location>
</feature>
<reference evidence="2" key="2">
    <citation type="submission" date="2023-01" db="EMBL/GenBank/DDBJ databases">
        <authorList>
            <person name="Petersen C."/>
        </authorList>
    </citation>
    <scope>NUCLEOTIDE SEQUENCE</scope>
    <source>
        <strain evidence="2">IBT 17514</strain>
    </source>
</reference>
<dbReference type="InterPro" id="IPR011009">
    <property type="entry name" value="Kinase-like_dom_sf"/>
</dbReference>
<dbReference type="EMBL" id="JAQJAN010000017">
    <property type="protein sequence ID" value="KAJ5709857.1"/>
    <property type="molecule type" value="Genomic_DNA"/>
</dbReference>
<reference evidence="2" key="1">
    <citation type="journal article" date="2023" name="IMA Fungus">
        <title>Comparative genomic study of the Penicillium genus elucidates a diverse pangenome and 15 lateral gene transfer events.</title>
        <authorList>
            <person name="Petersen C."/>
            <person name="Sorensen T."/>
            <person name="Nielsen M.R."/>
            <person name="Sondergaard T.E."/>
            <person name="Sorensen J.L."/>
            <person name="Fitzpatrick D.A."/>
            <person name="Frisvad J.C."/>
            <person name="Nielsen K.L."/>
        </authorList>
    </citation>
    <scope>NUCLEOTIDE SEQUENCE</scope>
    <source>
        <strain evidence="2">IBT 17514</strain>
    </source>
</reference>
<dbReference type="AlphaFoldDB" id="A0AAD6HE65"/>
<dbReference type="Pfam" id="PF01636">
    <property type="entry name" value="APH"/>
    <property type="match status" value="1"/>
</dbReference>
<keyword evidence="3" id="KW-1185">Reference proteome</keyword>
<dbReference type="PANTHER" id="PTHR21310">
    <property type="entry name" value="AMINOGLYCOSIDE PHOSPHOTRANSFERASE-RELATED-RELATED"/>
    <property type="match status" value="1"/>
</dbReference>
<evidence type="ECO:0000259" key="1">
    <source>
        <dbReference type="Pfam" id="PF01636"/>
    </source>
</evidence>
<evidence type="ECO:0000313" key="3">
    <source>
        <dbReference type="Proteomes" id="UP001215712"/>
    </source>
</evidence>
<dbReference type="InterPro" id="IPR002575">
    <property type="entry name" value="Aminoglycoside_PTrfase"/>
</dbReference>
<dbReference type="InterPro" id="IPR051678">
    <property type="entry name" value="AGP_Transferase"/>
</dbReference>
<sequence length="105" mass="11844">MEQGLSKTARKKEGGFNRVFIFTMDDGLRVVARLPFTFAGPAKLTTAFEVATMQYLQRNTSIPIPKILDWSDDATNCIGSEYTVMEHVAGIQLHQKWPYMSGDQK</sequence>
<dbReference type="Gene3D" id="3.30.200.20">
    <property type="entry name" value="Phosphorylase Kinase, domain 1"/>
    <property type="match status" value="1"/>
</dbReference>
<evidence type="ECO:0000313" key="2">
    <source>
        <dbReference type="EMBL" id="KAJ5709857.1"/>
    </source>
</evidence>
<protein>
    <recommendedName>
        <fullName evidence="1">Aminoglycoside phosphotransferase domain-containing protein</fullName>
    </recommendedName>
</protein>
<gene>
    <name evidence="2" type="ORF">N7493_009449</name>
</gene>
<comment type="caution">
    <text evidence="2">The sequence shown here is derived from an EMBL/GenBank/DDBJ whole genome shotgun (WGS) entry which is preliminary data.</text>
</comment>
<proteinExistence type="predicted"/>
<organism evidence="2 3">
    <name type="scientific">Penicillium malachiteum</name>
    <dbReference type="NCBI Taxonomy" id="1324776"/>
    <lineage>
        <taxon>Eukaryota</taxon>
        <taxon>Fungi</taxon>
        <taxon>Dikarya</taxon>
        <taxon>Ascomycota</taxon>
        <taxon>Pezizomycotina</taxon>
        <taxon>Eurotiomycetes</taxon>
        <taxon>Eurotiomycetidae</taxon>
        <taxon>Eurotiales</taxon>
        <taxon>Aspergillaceae</taxon>
        <taxon>Penicillium</taxon>
    </lineage>
</organism>
<feature type="non-terminal residue" evidence="2">
    <location>
        <position position="1"/>
    </location>
</feature>